<feature type="region of interest" description="Disordered" evidence="1">
    <location>
        <begin position="26"/>
        <end position="45"/>
    </location>
</feature>
<dbReference type="Proteomes" id="UP001152049">
    <property type="component" value="Unassembled WGS sequence"/>
</dbReference>
<dbReference type="InterPro" id="IPR018247">
    <property type="entry name" value="EF_Hand_1_Ca_BS"/>
</dbReference>
<comment type="caution">
    <text evidence="3">The sequence shown here is derived from an EMBL/GenBank/DDBJ whole genome shotgun (WGS) entry which is preliminary data.</text>
</comment>
<keyword evidence="4" id="KW-1185">Reference proteome</keyword>
<dbReference type="PROSITE" id="PS00018">
    <property type="entry name" value="EF_HAND_1"/>
    <property type="match status" value="1"/>
</dbReference>
<evidence type="ECO:0000256" key="2">
    <source>
        <dbReference type="SAM" id="SignalP"/>
    </source>
</evidence>
<evidence type="ECO:0000313" key="4">
    <source>
        <dbReference type="Proteomes" id="UP001152049"/>
    </source>
</evidence>
<accession>A0A9W8RLY7</accession>
<keyword evidence="2" id="KW-0732">Signal</keyword>
<evidence type="ECO:0000313" key="3">
    <source>
        <dbReference type="EMBL" id="KAJ4246330.1"/>
    </source>
</evidence>
<organism evidence="3 4">
    <name type="scientific">Fusarium torreyae</name>
    <dbReference type="NCBI Taxonomy" id="1237075"/>
    <lineage>
        <taxon>Eukaryota</taxon>
        <taxon>Fungi</taxon>
        <taxon>Dikarya</taxon>
        <taxon>Ascomycota</taxon>
        <taxon>Pezizomycotina</taxon>
        <taxon>Sordariomycetes</taxon>
        <taxon>Hypocreomycetidae</taxon>
        <taxon>Hypocreales</taxon>
        <taxon>Nectriaceae</taxon>
        <taxon>Fusarium</taxon>
    </lineage>
</organism>
<feature type="signal peptide" evidence="2">
    <location>
        <begin position="1"/>
        <end position="20"/>
    </location>
</feature>
<sequence length="151" mass="16528">MHFYLLSILSLLTLLSTSNALATGTRDLEQPGSYAPQTDTNHDGYLSPEEIQHAADLSRIYETHFKNAKAMGDVNLTLVVEDYYQIPLSEDEMSKLAVVAGTLRSGQMLADRSLSKRCSAAKCAQTCKPLFLIFTLCFLGCLPVSGSDCDK</sequence>
<dbReference type="OrthoDB" id="5094728at2759"/>
<proteinExistence type="predicted"/>
<reference evidence="3" key="1">
    <citation type="submission" date="2022-09" db="EMBL/GenBank/DDBJ databases">
        <title>Fusarium specimens isolated from Avocado Roots.</title>
        <authorList>
            <person name="Stajich J."/>
            <person name="Roper C."/>
            <person name="Heimlech-Rivalta G."/>
        </authorList>
    </citation>
    <scope>NUCLEOTIDE SEQUENCE</scope>
    <source>
        <strain evidence="3">CF00136</strain>
    </source>
</reference>
<name>A0A9W8RLY7_9HYPO</name>
<dbReference type="EMBL" id="JAOQAZ010000043">
    <property type="protein sequence ID" value="KAJ4246330.1"/>
    <property type="molecule type" value="Genomic_DNA"/>
</dbReference>
<gene>
    <name evidence="3" type="ORF">NW762_013681</name>
</gene>
<feature type="chain" id="PRO_5040980437" description="EF-hand domain-containing protein" evidence="2">
    <location>
        <begin position="21"/>
        <end position="151"/>
    </location>
</feature>
<dbReference type="AlphaFoldDB" id="A0A9W8RLY7"/>
<evidence type="ECO:0008006" key="5">
    <source>
        <dbReference type="Google" id="ProtNLM"/>
    </source>
</evidence>
<protein>
    <recommendedName>
        <fullName evidence="5">EF-hand domain-containing protein</fullName>
    </recommendedName>
</protein>
<evidence type="ECO:0000256" key="1">
    <source>
        <dbReference type="SAM" id="MobiDB-lite"/>
    </source>
</evidence>